<dbReference type="EMBL" id="CM023491">
    <property type="protein sequence ID" value="KAH6941008.1"/>
    <property type="molecule type" value="Genomic_DNA"/>
</dbReference>
<gene>
    <name evidence="1" type="ORF">HPB50_012029</name>
</gene>
<evidence type="ECO:0000313" key="1">
    <source>
        <dbReference type="EMBL" id="KAH6941008.1"/>
    </source>
</evidence>
<dbReference type="Proteomes" id="UP000821845">
    <property type="component" value="Chromosome 11"/>
</dbReference>
<keyword evidence="2" id="KW-1185">Reference proteome</keyword>
<reference evidence="1" key="1">
    <citation type="submission" date="2020-05" db="EMBL/GenBank/DDBJ databases">
        <title>Large-scale comparative analyses of tick genomes elucidate their genetic diversity and vector capacities.</title>
        <authorList>
            <person name="Jia N."/>
            <person name="Wang J."/>
            <person name="Shi W."/>
            <person name="Du L."/>
            <person name="Sun Y."/>
            <person name="Zhan W."/>
            <person name="Jiang J."/>
            <person name="Wang Q."/>
            <person name="Zhang B."/>
            <person name="Ji P."/>
            <person name="Sakyi L.B."/>
            <person name="Cui X."/>
            <person name="Yuan T."/>
            <person name="Jiang B."/>
            <person name="Yang W."/>
            <person name="Lam T.T.-Y."/>
            <person name="Chang Q."/>
            <person name="Ding S."/>
            <person name="Wang X."/>
            <person name="Zhu J."/>
            <person name="Ruan X."/>
            <person name="Zhao L."/>
            <person name="Wei J."/>
            <person name="Que T."/>
            <person name="Du C."/>
            <person name="Cheng J."/>
            <person name="Dai P."/>
            <person name="Han X."/>
            <person name="Huang E."/>
            <person name="Gao Y."/>
            <person name="Liu J."/>
            <person name="Shao H."/>
            <person name="Ye R."/>
            <person name="Li L."/>
            <person name="Wei W."/>
            <person name="Wang X."/>
            <person name="Wang C."/>
            <person name="Yang T."/>
            <person name="Huo Q."/>
            <person name="Li W."/>
            <person name="Guo W."/>
            <person name="Chen H."/>
            <person name="Zhou L."/>
            <person name="Ni X."/>
            <person name="Tian J."/>
            <person name="Zhou Y."/>
            <person name="Sheng Y."/>
            <person name="Liu T."/>
            <person name="Pan Y."/>
            <person name="Xia L."/>
            <person name="Li J."/>
            <person name="Zhao F."/>
            <person name="Cao W."/>
        </authorList>
    </citation>
    <scope>NUCLEOTIDE SEQUENCE</scope>
    <source>
        <strain evidence="1">Hyas-2018</strain>
    </source>
</reference>
<sequence length="545" mass="59560">MSDSRMDEDAPDVDKENDEDLGWQVVTGRRSHSGKNSDAANETLGNSQAPGRDAATGHGMGRATTTGTIKNRIVKASRMPQLPEEHRKIIIRPRGGLNMSKVCTTVIGPAVIEASGLTAEQANEDVVCPNFTQNIVVVSTPKPDHAARVPAETPHLAPKLQQVPRGRSRSRSRARSRRRSLLRGRSRSQSRGAQMRLEDGTPGAKPTAGIAWADKVKGTVRAAGSTGTPVVTESNDARIEQLIREVNFLRKANEDLTKQVIELKKRAQPSPASVAVAKPLTQSNKPSDELKEVIREIRETTEKTNFKVDKLWKWRITAEQRFKKLETISDDDDESMPSDLESLQLLKSGSRSFSCNLGDSAQHGGKPNDETEACAAAATAGSLQPRGSPTGGSRSSPPAPRRAGRDSFLSDEVDEVSQLREDNERLRKEHSRVAEQQVRIVASLLDDLRFLRDELTRRIAPKLASPPSPAKSPTTVQCDFSVKPDTPVTSDTETLPPFTPPPGFQRDWKLRVVDRAETSSANVTETSPEVIPLDDIDASVIIETE</sequence>
<comment type="caution">
    <text evidence="1">The sequence shown here is derived from an EMBL/GenBank/DDBJ whole genome shotgun (WGS) entry which is preliminary data.</text>
</comment>
<accession>A0ACB7T1L1</accession>
<proteinExistence type="predicted"/>
<organism evidence="1 2">
    <name type="scientific">Hyalomma asiaticum</name>
    <name type="common">Tick</name>
    <dbReference type="NCBI Taxonomy" id="266040"/>
    <lineage>
        <taxon>Eukaryota</taxon>
        <taxon>Metazoa</taxon>
        <taxon>Ecdysozoa</taxon>
        <taxon>Arthropoda</taxon>
        <taxon>Chelicerata</taxon>
        <taxon>Arachnida</taxon>
        <taxon>Acari</taxon>
        <taxon>Parasitiformes</taxon>
        <taxon>Ixodida</taxon>
        <taxon>Ixodoidea</taxon>
        <taxon>Ixodidae</taxon>
        <taxon>Hyalomminae</taxon>
        <taxon>Hyalomma</taxon>
    </lineage>
</organism>
<protein>
    <submittedName>
        <fullName evidence="1">Uncharacterized protein</fullName>
    </submittedName>
</protein>
<name>A0ACB7T1L1_HYAAI</name>
<evidence type="ECO:0000313" key="2">
    <source>
        <dbReference type="Proteomes" id="UP000821845"/>
    </source>
</evidence>